<dbReference type="PANTHER" id="PTHR43245:SF58">
    <property type="entry name" value="BLL5923 PROTEIN"/>
    <property type="match status" value="1"/>
</dbReference>
<evidence type="ECO:0000313" key="3">
    <source>
        <dbReference type="Proteomes" id="UP000622580"/>
    </source>
</evidence>
<dbReference type="Proteomes" id="UP000622580">
    <property type="component" value="Unassembled WGS sequence"/>
</dbReference>
<evidence type="ECO:0000313" key="2">
    <source>
        <dbReference type="EMBL" id="MBR7619238.1"/>
    </source>
</evidence>
<comment type="caution">
    <text evidence="2">The sequence shown here is derived from an EMBL/GenBank/DDBJ whole genome shotgun (WGS) entry which is preliminary data.</text>
</comment>
<dbReference type="Gene3D" id="3.40.50.720">
    <property type="entry name" value="NAD(P)-binding Rossmann-like Domain"/>
    <property type="match status" value="1"/>
</dbReference>
<dbReference type="RefSeq" id="WP_215339521.1">
    <property type="nucleotide sequence ID" value="NZ_JAGSGD010000001.1"/>
</dbReference>
<evidence type="ECO:0000259" key="1">
    <source>
        <dbReference type="Pfam" id="PF01370"/>
    </source>
</evidence>
<sequence>MKSGAAILGASGFIGTRLVRRLSSATTLVRAADIVPPRERLPSVDYQAVDVRGPIPESLGEGCNTIYNLAAVHRTPGHPEHEYYDTNIAGALNAVAFAEACDIRTIVFTSSISVYGPCEEEVDEGSDLRPNSSYGRSKRLAEVIHRRWQAQGAGRRLIIVRPGVVFGPGERGNYTHLAKALRGGYFVFPGRRDTVKSGGYVDELLRTMEFALDRSDPSILYNFAYPGVSTTQTIVETFARVTGRKSHPPVLPLAPMLAAAYVFELAAKLGLKTAIHRDRVMKLVQSTRIKPGWLLANGYEFSSDLEAALRSWSAETGGRFD</sequence>
<gene>
    <name evidence="2" type="ORF">JKL49_07530</name>
</gene>
<dbReference type="Pfam" id="PF01370">
    <property type="entry name" value="Epimerase"/>
    <property type="match status" value="1"/>
</dbReference>
<proteinExistence type="predicted"/>
<dbReference type="AlphaFoldDB" id="A0A941D2V3"/>
<dbReference type="PANTHER" id="PTHR43245">
    <property type="entry name" value="BIFUNCTIONAL POLYMYXIN RESISTANCE PROTEIN ARNA"/>
    <property type="match status" value="1"/>
</dbReference>
<organism evidence="2 3">
    <name type="scientific">Phenylobacterium glaciei</name>
    <dbReference type="NCBI Taxonomy" id="2803784"/>
    <lineage>
        <taxon>Bacteria</taxon>
        <taxon>Pseudomonadati</taxon>
        <taxon>Pseudomonadota</taxon>
        <taxon>Alphaproteobacteria</taxon>
        <taxon>Caulobacterales</taxon>
        <taxon>Caulobacteraceae</taxon>
        <taxon>Phenylobacterium</taxon>
    </lineage>
</organism>
<dbReference type="InterPro" id="IPR050177">
    <property type="entry name" value="Lipid_A_modif_metabolic_enz"/>
</dbReference>
<accession>A0A941D2V3</accession>
<feature type="domain" description="NAD-dependent epimerase/dehydratase" evidence="1">
    <location>
        <begin position="6"/>
        <end position="216"/>
    </location>
</feature>
<dbReference type="EMBL" id="JAGSGD010000001">
    <property type="protein sequence ID" value="MBR7619238.1"/>
    <property type="molecule type" value="Genomic_DNA"/>
</dbReference>
<protein>
    <submittedName>
        <fullName evidence="2">NAD(P)-dependent oxidoreductase</fullName>
    </submittedName>
</protein>
<reference evidence="2" key="1">
    <citation type="submission" date="2021-04" db="EMBL/GenBank/DDBJ databases">
        <title>Draft genome assembly of strain Phenylobacterium sp. 20VBR1 using MiniION and Illumina platforms.</title>
        <authorList>
            <person name="Thomas F.A."/>
            <person name="Krishnan K.P."/>
            <person name="Sinha R.K."/>
        </authorList>
    </citation>
    <scope>NUCLEOTIDE SEQUENCE</scope>
    <source>
        <strain evidence="2">20VBR1</strain>
    </source>
</reference>
<dbReference type="SUPFAM" id="SSF51735">
    <property type="entry name" value="NAD(P)-binding Rossmann-fold domains"/>
    <property type="match status" value="1"/>
</dbReference>
<keyword evidence="3" id="KW-1185">Reference proteome</keyword>
<dbReference type="InterPro" id="IPR036291">
    <property type="entry name" value="NAD(P)-bd_dom_sf"/>
</dbReference>
<dbReference type="InterPro" id="IPR001509">
    <property type="entry name" value="Epimerase_deHydtase"/>
</dbReference>
<name>A0A941D2V3_9CAUL</name>